<organism evidence="9 10">
    <name type="scientific">Cudoniella acicularis</name>
    <dbReference type="NCBI Taxonomy" id="354080"/>
    <lineage>
        <taxon>Eukaryota</taxon>
        <taxon>Fungi</taxon>
        <taxon>Dikarya</taxon>
        <taxon>Ascomycota</taxon>
        <taxon>Pezizomycotina</taxon>
        <taxon>Leotiomycetes</taxon>
        <taxon>Helotiales</taxon>
        <taxon>Tricladiaceae</taxon>
        <taxon>Cudoniella</taxon>
    </lineage>
</organism>
<keyword evidence="4" id="KW-0029">Amino-acid transport</keyword>
<dbReference type="Proteomes" id="UP000566819">
    <property type="component" value="Unassembled WGS sequence"/>
</dbReference>
<feature type="domain" description="Amino acid permease/ SLC12A" evidence="8">
    <location>
        <begin position="92"/>
        <end position="551"/>
    </location>
</feature>
<feature type="transmembrane region" description="Helical" evidence="7">
    <location>
        <begin position="207"/>
        <end position="226"/>
    </location>
</feature>
<feature type="transmembrane region" description="Helical" evidence="7">
    <location>
        <begin position="271"/>
        <end position="291"/>
    </location>
</feature>
<feature type="transmembrane region" description="Helical" evidence="7">
    <location>
        <begin position="415"/>
        <end position="436"/>
    </location>
</feature>
<evidence type="ECO:0000256" key="1">
    <source>
        <dbReference type="ARBA" id="ARBA00004141"/>
    </source>
</evidence>
<dbReference type="PANTHER" id="PTHR43341:SF9">
    <property type="entry name" value="DICARBOXYLIC AMINO ACID PERMEASE"/>
    <property type="match status" value="1"/>
</dbReference>
<comment type="subcellular location">
    <subcellularLocation>
        <location evidence="1">Membrane</location>
        <topology evidence="1">Multi-pass membrane protein</topology>
    </subcellularLocation>
</comment>
<keyword evidence="2" id="KW-0813">Transport</keyword>
<feature type="transmembrane region" description="Helical" evidence="7">
    <location>
        <begin position="119"/>
        <end position="136"/>
    </location>
</feature>
<feature type="transmembrane region" description="Helical" evidence="7">
    <location>
        <begin position="526"/>
        <end position="546"/>
    </location>
</feature>
<protein>
    <recommendedName>
        <fullName evidence="8">Amino acid permease/ SLC12A domain-containing protein</fullName>
    </recommendedName>
</protein>
<evidence type="ECO:0000256" key="6">
    <source>
        <dbReference type="ARBA" id="ARBA00023136"/>
    </source>
</evidence>
<feature type="transmembrane region" description="Helical" evidence="7">
    <location>
        <begin position="480"/>
        <end position="506"/>
    </location>
</feature>
<feature type="transmembrane region" description="Helical" evidence="7">
    <location>
        <begin position="352"/>
        <end position="378"/>
    </location>
</feature>
<evidence type="ECO:0000256" key="4">
    <source>
        <dbReference type="ARBA" id="ARBA00022970"/>
    </source>
</evidence>
<dbReference type="Gene3D" id="1.20.1740.10">
    <property type="entry name" value="Amino acid/polyamine transporter I"/>
    <property type="match status" value="1"/>
</dbReference>
<evidence type="ECO:0000256" key="3">
    <source>
        <dbReference type="ARBA" id="ARBA00022692"/>
    </source>
</evidence>
<dbReference type="OrthoDB" id="3900342at2759"/>
<accession>A0A8H4RNK3</accession>
<reference evidence="9 10" key="1">
    <citation type="submission" date="2020-03" db="EMBL/GenBank/DDBJ databases">
        <title>Draft Genome Sequence of Cudoniella acicularis.</title>
        <authorList>
            <person name="Buettner E."/>
            <person name="Kellner H."/>
        </authorList>
    </citation>
    <scope>NUCLEOTIDE SEQUENCE [LARGE SCALE GENOMIC DNA]</scope>
    <source>
        <strain evidence="9 10">DSM 108380</strain>
    </source>
</reference>
<feature type="transmembrane region" description="Helical" evidence="7">
    <location>
        <begin position="312"/>
        <end position="332"/>
    </location>
</feature>
<keyword evidence="3 7" id="KW-0812">Transmembrane</keyword>
<dbReference type="InterPro" id="IPR050524">
    <property type="entry name" value="APC_YAT"/>
</dbReference>
<dbReference type="GO" id="GO:0015171">
    <property type="term" value="F:amino acid transmembrane transporter activity"/>
    <property type="evidence" value="ECO:0007669"/>
    <property type="project" value="TreeGrafter"/>
</dbReference>
<evidence type="ECO:0000256" key="5">
    <source>
        <dbReference type="ARBA" id="ARBA00022989"/>
    </source>
</evidence>
<evidence type="ECO:0000313" key="10">
    <source>
        <dbReference type="Proteomes" id="UP000566819"/>
    </source>
</evidence>
<evidence type="ECO:0000313" key="9">
    <source>
        <dbReference type="EMBL" id="KAF4633244.1"/>
    </source>
</evidence>
<keyword evidence="5 7" id="KW-1133">Transmembrane helix</keyword>
<sequence length="601" mass="65778">MADKIQYDDGLELAQYHGTVDDYGVKDIYNNPGMGHDDYGGMAVNDYHGMRSPRPAPSENGSYRKHDSLAGGLIYEEDLRSRLHRELKTRQISMIALGGALGTGLLINTGPYLAVSGPVSLLIGYALVGVLCYAVMAALGEMAAWLPIASGFTGFAHRFVDPALGFALGWNYWFKYIITTPNNIIACTLVIKYWFDASGYSGPASSAVIWVTLLLVAIITINYFSVGVFGEFEFWLSTIKGPPHHPGGFHYWVNPGAFAPYIFDGGIGKFLGFWNVLFSAVFSFLGAELVGVTVGEAQNPRKAVPKAIKLTFLRIVFFYIVLIFLLGLTVPYNSHLLLTANNVSLNTVSAEASPFVVAATLAGVQTVPDIMNICLLIFTFSAANSDLYIATRSLYSLAVEGNAPRIFSRTNDRGVPIYSLGLCSACCLIAYISIHVGSFNTFQYFVSLVTIFGILTWMSILISHIYFVRARKAQGIPDTALAFVSPFGIRGSTAALIFAAVIMFFNGFADFAPNTTTGQSFDWPDFIVNYIGVLIFAVMFCGYKIFMKTHTWTAKQADLTTGKARIDEVENEFLAAQVGKDVGIRQPKLKRVYSLTLGNFF</sequence>
<evidence type="ECO:0000256" key="2">
    <source>
        <dbReference type="ARBA" id="ARBA00022448"/>
    </source>
</evidence>
<feature type="transmembrane region" description="Helical" evidence="7">
    <location>
        <begin position="442"/>
        <end position="468"/>
    </location>
</feature>
<dbReference type="PANTHER" id="PTHR43341">
    <property type="entry name" value="AMINO ACID PERMEASE"/>
    <property type="match status" value="1"/>
</dbReference>
<dbReference type="InterPro" id="IPR004840">
    <property type="entry name" value="Amino_acid_permease_CS"/>
</dbReference>
<gene>
    <name evidence="9" type="ORF">G7Y89_g4873</name>
</gene>
<dbReference type="AlphaFoldDB" id="A0A8H4RNK3"/>
<feature type="transmembrane region" description="Helical" evidence="7">
    <location>
        <begin position="172"/>
        <end position="195"/>
    </location>
</feature>
<dbReference type="Pfam" id="PF00324">
    <property type="entry name" value="AA_permease"/>
    <property type="match status" value="1"/>
</dbReference>
<comment type="caution">
    <text evidence="9">The sequence shown here is derived from an EMBL/GenBank/DDBJ whole genome shotgun (WGS) entry which is preliminary data.</text>
</comment>
<evidence type="ECO:0000259" key="8">
    <source>
        <dbReference type="Pfam" id="PF00324"/>
    </source>
</evidence>
<dbReference type="PROSITE" id="PS00218">
    <property type="entry name" value="AMINO_ACID_PERMEASE_1"/>
    <property type="match status" value="1"/>
</dbReference>
<dbReference type="EMBL" id="JAAMPI010000276">
    <property type="protein sequence ID" value="KAF4633244.1"/>
    <property type="molecule type" value="Genomic_DNA"/>
</dbReference>
<dbReference type="InterPro" id="IPR004841">
    <property type="entry name" value="AA-permease/SLC12A_dom"/>
</dbReference>
<name>A0A8H4RNK3_9HELO</name>
<feature type="transmembrane region" description="Helical" evidence="7">
    <location>
        <begin position="92"/>
        <end position="113"/>
    </location>
</feature>
<keyword evidence="6 7" id="KW-0472">Membrane</keyword>
<dbReference type="GO" id="GO:0016020">
    <property type="term" value="C:membrane"/>
    <property type="evidence" value="ECO:0007669"/>
    <property type="project" value="UniProtKB-SubCell"/>
</dbReference>
<proteinExistence type="predicted"/>
<evidence type="ECO:0000256" key="7">
    <source>
        <dbReference type="SAM" id="Phobius"/>
    </source>
</evidence>
<keyword evidence="10" id="KW-1185">Reference proteome</keyword>